<keyword evidence="1" id="KW-1133">Transmembrane helix</keyword>
<protein>
    <recommendedName>
        <fullName evidence="4">CDP-alcohol phosphatidyltransferase</fullName>
    </recommendedName>
</protein>
<evidence type="ECO:0000313" key="3">
    <source>
        <dbReference type="Proteomes" id="UP001213042"/>
    </source>
</evidence>
<feature type="transmembrane region" description="Helical" evidence="1">
    <location>
        <begin position="162"/>
        <end position="180"/>
    </location>
</feature>
<evidence type="ECO:0000313" key="2">
    <source>
        <dbReference type="EMBL" id="MDB8749556.1"/>
    </source>
</evidence>
<sequence length="192" mass="20762">MVKYPNAASGIKKVFLAKIIGVIGVPLAFIPGIGALLLMTCTVAATIFNVWGILEASKDHNGYQTALVFTVADLIFTVVRTFISDGAISSVLAFAGDVMEIAVLYYICKTTGELLSDLKNYGLADKGDRVWNINKTCLIIMALCLVVAFIPILNILAAFTTLVVLVVTIYASVVYLVYLYQSGQYLSLNTNF</sequence>
<evidence type="ECO:0008006" key="4">
    <source>
        <dbReference type="Google" id="ProtNLM"/>
    </source>
</evidence>
<reference evidence="2" key="1">
    <citation type="submission" date="2023-01" db="EMBL/GenBank/DDBJ databases">
        <title>Human gut microbiome strain richness.</title>
        <authorList>
            <person name="Chen-Liaw A."/>
        </authorList>
    </citation>
    <scope>NUCLEOTIDE SEQUENCE</scope>
    <source>
        <strain evidence="2">D43st1_D9_D43t1_170807</strain>
    </source>
</reference>
<feature type="transmembrane region" description="Helical" evidence="1">
    <location>
        <begin position="136"/>
        <end position="156"/>
    </location>
</feature>
<keyword evidence="1" id="KW-0812">Transmembrane</keyword>
<evidence type="ECO:0000256" key="1">
    <source>
        <dbReference type="SAM" id="Phobius"/>
    </source>
</evidence>
<organism evidence="2 3">
    <name type="scientific">Ruminococcus bicirculans</name>
    <name type="common">ex Wegman et al. 2014</name>
    <dbReference type="NCBI Taxonomy" id="1160721"/>
    <lineage>
        <taxon>Bacteria</taxon>
        <taxon>Bacillati</taxon>
        <taxon>Bacillota</taxon>
        <taxon>Clostridia</taxon>
        <taxon>Eubacteriales</taxon>
        <taxon>Oscillospiraceae</taxon>
        <taxon>Ruminococcus</taxon>
    </lineage>
</organism>
<dbReference type="EMBL" id="JAQMLU010000004">
    <property type="protein sequence ID" value="MDB8749556.1"/>
    <property type="molecule type" value="Genomic_DNA"/>
</dbReference>
<accession>A0AAW6EGK8</accession>
<feature type="transmembrane region" description="Helical" evidence="1">
    <location>
        <begin position="89"/>
        <end position="108"/>
    </location>
</feature>
<proteinExistence type="predicted"/>
<dbReference type="AlphaFoldDB" id="A0AAW6EGK8"/>
<keyword evidence="1" id="KW-0472">Membrane</keyword>
<dbReference type="Proteomes" id="UP001213042">
    <property type="component" value="Unassembled WGS sequence"/>
</dbReference>
<feature type="transmembrane region" description="Helical" evidence="1">
    <location>
        <begin position="66"/>
        <end position="83"/>
    </location>
</feature>
<name>A0AAW6EGK8_9FIRM</name>
<comment type="caution">
    <text evidence="2">The sequence shown here is derived from an EMBL/GenBank/DDBJ whole genome shotgun (WGS) entry which is preliminary data.</text>
</comment>
<feature type="transmembrane region" description="Helical" evidence="1">
    <location>
        <begin position="36"/>
        <end position="54"/>
    </location>
</feature>
<dbReference type="RefSeq" id="WP_195220680.1">
    <property type="nucleotide sequence ID" value="NZ_JADMWL010000004.1"/>
</dbReference>
<gene>
    <name evidence="2" type="ORF">PNW00_03745</name>
</gene>